<sequence>MTPRIKEQILAIRDLGLTNMLDTLAVQRLAHEQNFFDLVIFIEEHKKEYIRFIMTGEE</sequence>
<dbReference type="InterPro" id="IPR032488">
    <property type="entry name" value="DUF5049"/>
</dbReference>
<dbReference type="RefSeq" id="WP_078807812.1">
    <property type="nucleotide sequence ID" value="NZ_FUXI01000022.1"/>
</dbReference>
<accession>A0A1T4PQZ5</accession>
<dbReference type="Proteomes" id="UP000190328">
    <property type="component" value="Unassembled WGS sequence"/>
</dbReference>
<organism evidence="1 2">
    <name type="scientific">Pilibacter termitis</name>
    <dbReference type="NCBI Taxonomy" id="263852"/>
    <lineage>
        <taxon>Bacteria</taxon>
        <taxon>Bacillati</taxon>
        <taxon>Bacillota</taxon>
        <taxon>Bacilli</taxon>
        <taxon>Lactobacillales</taxon>
        <taxon>Enterococcaceae</taxon>
        <taxon>Pilibacter</taxon>
    </lineage>
</organism>
<protein>
    <recommendedName>
        <fullName evidence="3">DUF5049 domain-containing protein</fullName>
    </recommendedName>
</protein>
<dbReference type="STRING" id="263852.SAMN02745116_01889"/>
<dbReference type="AlphaFoldDB" id="A0A1T4PQZ5"/>
<evidence type="ECO:0000313" key="2">
    <source>
        <dbReference type="Proteomes" id="UP000190328"/>
    </source>
</evidence>
<evidence type="ECO:0000313" key="1">
    <source>
        <dbReference type="EMBL" id="SJZ93829.1"/>
    </source>
</evidence>
<keyword evidence="2" id="KW-1185">Reference proteome</keyword>
<gene>
    <name evidence="1" type="ORF">SAMN02745116_01889</name>
</gene>
<dbReference type="Pfam" id="PF16468">
    <property type="entry name" value="DUF5049"/>
    <property type="match status" value="1"/>
</dbReference>
<proteinExistence type="predicted"/>
<evidence type="ECO:0008006" key="3">
    <source>
        <dbReference type="Google" id="ProtNLM"/>
    </source>
</evidence>
<reference evidence="2" key="1">
    <citation type="submission" date="2017-02" db="EMBL/GenBank/DDBJ databases">
        <authorList>
            <person name="Varghese N."/>
            <person name="Submissions S."/>
        </authorList>
    </citation>
    <scope>NUCLEOTIDE SEQUENCE [LARGE SCALE GENOMIC DNA]</scope>
    <source>
        <strain evidence="2">ATCC BAA-1030</strain>
    </source>
</reference>
<dbReference type="OrthoDB" id="1701913at2"/>
<name>A0A1T4PQZ5_9ENTE</name>
<dbReference type="EMBL" id="FUXI01000022">
    <property type="protein sequence ID" value="SJZ93829.1"/>
    <property type="molecule type" value="Genomic_DNA"/>
</dbReference>